<proteinExistence type="predicted"/>
<reference evidence="2" key="2">
    <citation type="journal article" date="2023" name="BMC Genomics">
        <title>Pest status, molecular evolution, and epigenetic factors derived from the genome assembly of Frankliniella fusca, a thysanopteran phytovirus vector.</title>
        <authorList>
            <person name="Catto M.A."/>
            <person name="Labadie P.E."/>
            <person name="Jacobson A.L."/>
            <person name="Kennedy G.G."/>
            <person name="Srinivasan R."/>
            <person name="Hunt B.G."/>
        </authorList>
    </citation>
    <scope>NUCLEOTIDE SEQUENCE</scope>
    <source>
        <strain evidence="2">PL_HMW_Pooled</strain>
    </source>
</reference>
<protein>
    <submittedName>
        <fullName evidence="2">Homeobox protein PKNOX1</fullName>
    </submittedName>
</protein>
<sequence>MRQVWNRGENRRRAPLQPAIAAHISEEPDTGLAAVAPRPSRRARPDPDPPDARTEHRTAAHTNNASACAFLLSKSTAAASKFVTRFRVGRVLTIR</sequence>
<reference evidence="2" key="1">
    <citation type="submission" date="2021-07" db="EMBL/GenBank/DDBJ databases">
        <authorList>
            <person name="Catto M.A."/>
            <person name="Jacobson A."/>
            <person name="Kennedy G."/>
            <person name="Labadie P."/>
            <person name="Hunt B.G."/>
            <person name="Srinivasan R."/>
        </authorList>
    </citation>
    <scope>NUCLEOTIDE SEQUENCE</scope>
    <source>
        <strain evidence="2">PL_HMW_Pooled</strain>
        <tissue evidence="2">Head</tissue>
    </source>
</reference>
<dbReference type="AlphaFoldDB" id="A0AAE1LC42"/>
<keyword evidence="2" id="KW-0371">Homeobox</keyword>
<evidence type="ECO:0000256" key="1">
    <source>
        <dbReference type="SAM" id="MobiDB-lite"/>
    </source>
</evidence>
<feature type="region of interest" description="Disordered" evidence="1">
    <location>
        <begin position="1"/>
        <end position="61"/>
    </location>
</feature>
<dbReference type="GO" id="GO:0003677">
    <property type="term" value="F:DNA binding"/>
    <property type="evidence" value="ECO:0007669"/>
    <property type="project" value="UniProtKB-KW"/>
</dbReference>
<organism evidence="2 3">
    <name type="scientific">Frankliniella fusca</name>
    <dbReference type="NCBI Taxonomy" id="407009"/>
    <lineage>
        <taxon>Eukaryota</taxon>
        <taxon>Metazoa</taxon>
        <taxon>Ecdysozoa</taxon>
        <taxon>Arthropoda</taxon>
        <taxon>Hexapoda</taxon>
        <taxon>Insecta</taxon>
        <taxon>Pterygota</taxon>
        <taxon>Neoptera</taxon>
        <taxon>Paraneoptera</taxon>
        <taxon>Thysanoptera</taxon>
        <taxon>Terebrantia</taxon>
        <taxon>Thripoidea</taxon>
        <taxon>Thripidae</taxon>
        <taxon>Frankliniella</taxon>
    </lineage>
</organism>
<accession>A0AAE1LC42</accession>
<name>A0AAE1LC42_9NEOP</name>
<dbReference type="EMBL" id="JAHWGI010000383">
    <property type="protein sequence ID" value="KAK3914571.1"/>
    <property type="molecule type" value="Genomic_DNA"/>
</dbReference>
<keyword evidence="2" id="KW-0238">DNA-binding</keyword>
<gene>
    <name evidence="2" type="ORF">KUF71_005367</name>
</gene>
<comment type="caution">
    <text evidence="2">The sequence shown here is derived from an EMBL/GenBank/DDBJ whole genome shotgun (WGS) entry which is preliminary data.</text>
</comment>
<evidence type="ECO:0000313" key="3">
    <source>
        <dbReference type="Proteomes" id="UP001219518"/>
    </source>
</evidence>
<keyword evidence="3" id="KW-1185">Reference proteome</keyword>
<dbReference type="Proteomes" id="UP001219518">
    <property type="component" value="Unassembled WGS sequence"/>
</dbReference>
<feature type="compositionally biased region" description="Basic and acidic residues" evidence="1">
    <location>
        <begin position="43"/>
        <end position="58"/>
    </location>
</feature>
<evidence type="ECO:0000313" key="2">
    <source>
        <dbReference type="EMBL" id="KAK3914571.1"/>
    </source>
</evidence>